<feature type="compositionally biased region" description="Polar residues" evidence="9">
    <location>
        <begin position="793"/>
        <end position="807"/>
    </location>
</feature>
<evidence type="ECO:0000259" key="12">
    <source>
        <dbReference type="PROSITE" id="PS51194"/>
    </source>
</evidence>
<dbReference type="SMART" id="SM00487">
    <property type="entry name" value="DEXDc"/>
    <property type="match status" value="1"/>
</dbReference>
<dbReference type="SUPFAM" id="SSF49879">
    <property type="entry name" value="SMAD/FHA domain"/>
    <property type="match status" value="1"/>
</dbReference>
<organism evidence="14 15">
    <name type="scientific">Goodea atripinnis</name>
    <dbReference type="NCBI Taxonomy" id="208336"/>
    <lineage>
        <taxon>Eukaryota</taxon>
        <taxon>Metazoa</taxon>
        <taxon>Chordata</taxon>
        <taxon>Craniata</taxon>
        <taxon>Vertebrata</taxon>
        <taxon>Euteleostomi</taxon>
        <taxon>Actinopterygii</taxon>
        <taxon>Neopterygii</taxon>
        <taxon>Teleostei</taxon>
        <taxon>Neoteleostei</taxon>
        <taxon>Acanthomorphata</taxon>
        <taxon>Ovalentaria</taxon>
        <taxon>Atherinomorphae</taxon>
        <taxon>Cyprinodontiformes</taxon>
        <taxon>Goodeidae</taxon>
        <taxon>Goodea</taxon>
    </lineage>
</organism>
<dbReference type="InterPro" id="IPR036961">
    <property type="entry name" value="Kinesin_motor_dom_sf"/>
</dbReference>
<evidence type="ECO:0000313" key="14">
    <source>
        <dbReference type="EMBL" id="MEQ2161330.1"/>
    </source>
</evidence>
<keyword evidence="5" id="KW-0347">Helicase</keyword>
<evidence type="ECO:0000313" key="15">
    <source>
        <dbReference type="Proteomes" id="UP001476798"/>
    </source>
</evidence>
<dbReference type="CDD" id="cd18787">
    <property type="entry name" value="SF2_C_DEAD"/>
    <property type="match status" value="1"/>
</dbReference>
<gene>
    <name evidence="14" type="ORF">GOODEAATRI_008653</name>
</gene>
<evidence type="ECO:0000259" key="10">
    <source>
        <dbReference type="PROSITE" id="PS50067"/>
    </source>
</evidence>
<protein>
    <recommendedName>
        <fullName evidence="2">RNA helicase</fullName>
        <ecNumber evidence="2">3.6.4.13</ecNumber>
    </recommendedName>
</protein>
<dbReference type="CDD" id="cd23022">
    <property type="entry name" value="zf-HIT_DDX59"/>
    <property type="match status" value="1"/>
</dbReference>
<evidence type="ECO:0000256" key="8">
    <source>
        <dbReference type="PROSITE-ProRule" id="PRU00552"/>
    </source>
</evidence>
<name>A0ABV0MQE2_9TELE</name>
<accession>A0ABV0MQE2</accession>
<dbReference type="Pfam" id="PF00225">
    <property type="entry name" value="Kinesin"/>
    <property type="match status" value="1"/>
</dbReference>
<dbReference type="PANTHER" id="PTHR47958">
    <property type="entry name" value="ATP-DEPENDENT RNA HELICASE DBP3"/>
    <property type="match status" value="1"/>
</dbReference>
<dbReference type="InterPro" id="IPR027417">
    <property type="entry name" value="P-loop_NTPase"/>
</dbReference>
<evidence type="ECO:0000256" key="9">
    <source>
        <dbReference type="SAM" id="MobiDB-lite"/>
    </source>
</evidence>
<dbReference type="Proteomes" id="UP001476798">
    <property type="component" value="Unassembled WGS sequence"/>
</dbReference>
<evidence type="ECO:0000256" key="2">
    <source>
        <dbReference type="ARBA" id="ARBA00012552"/>
    </source>
</evidence>
<dbReference type="EC" id="3.6.4.13" evidence="2"/>
<evidence type="ECO:0000256" key="3">
    <source>
        <dbReference type="ARBA" id="ARBA00022741"/>
    </source>
</evidence>
<dbReference type="InterPro" id="IPR011545">
    <property type="entry name" value="DEAD/DEAH_box_helicase_dom"/>
</dbReference>
<feature type="compositionally biased region" description="Polar residues" evidence="9">
    <location>
        <begin position="59"/>
        <end position="72"/>
    </location>
</feature>
<dbReference type="InterPro" id="IPR001752">
    <property type="entry name" value="Kinesin_motor_dom"/>
</dbReference>
<dbReference type="SMART" id="SM00490">
    <property type="entry name" value="HELICc"/>
    <property type="match status" value="1"/>
</dbReference>
<dbReference type="Gene3D" id="3.40.850.10">
    <property type="entry name" value="Kinesin motor domain"/>
    <property type="match status" value="1"/>
</dbReference>
<dbReference type="EMBL" id="JAHRIO010010462">
    <property type="protein sequence ID" value="MEQ2161330.1"/>
    <property type="molecule type" value="Genomic_DNA"/>
</dbReference>
<keyword evidence="6" id="KW-0067">ATP-binding</keyword>
<dbReference type="Gene3D" id="3.30.60.220">
    <property type="match status" value="1"/>
</dbReference>
<dbReference type="InterPro" id="IPR001650">
    <property type="entry name" value="Helicase_C-like"/>
</dbReference>
<dbReference type="PROSITE" id="PS51192">
    <property type="entry name" value="HELICASE_ATP_BIND_1"/>
    <property type="match status" value="1"/>
</dbReference>
<feature type="compositionally biased region" description="Basic and acidic residues" evidence="9">
    <location>
        <begin position="39"/>
        <end position="58"/>
    </location>
</feature>
<feature type="domain" description="Helicase ATP-binding" evidence="11">
    <location>
        <begin position="233"/>
        <end position="393"/>
    </location>
</feature>
<evidence type="ECO:0000256" key="1">
    <source>
        <dbReference type="ARBA" id="ARBA00009718"/>
    </source>
</evidence>
<dbReference type="PROSITE" id="PS50067">
    <property type="entry name" value="KINESIN_MOTOR_2"/>
    <property type="match status" value="1"/>
</dbReference>
<feature type="non-terminal residue" evidence="14">
    <location>
        <position position="1080"/>
    </location>
</feature>
<feature type="short sequence motif" description="Q motif" evidence="8">
    <location>
        <begin position="202"/>
        <end position="230"/>
    </location>
</feature>
<evidence type="ECO:0000259" key="11">
    <source>
        <dbReference type="PROSITE" id="PS51192"/>
    </source>
</evidence>
<dbReference type="Pfam" id="PF00270">
    <property type="entry name" value="DEAD"/>
    <property type="match status" value="1"/>
</dbReference>
<evidence type="ECO:0000256" key="4">
    <source>
        <dbReference type="ARBA" id="ARBA00022801"/>
    </source>
</evidence>
<dbReference type="Pfam" id="PF00271">
    <property type="entry name" value="Helicase_C"/>
    <property type="match status" value="1"/>
</dbReference>
<keyword evidence="3" id="KW-0547">Nucleotide-binding</keyword>
<dbReference type="InterPro" id="IPR056523">
    <property type="entry name" value="4HB_KIF14"/>
</dbReference>
<dbReference type="Pfam" id="PF04438">
    <property type="entry name" value="zf-HIT"/>
    <property type="match status" value="1"/>
</dbReference>
<keyword evidence="4" id="KW-0378">Hydrolase</keyword>
<evidence type="ECO:0000259" key="13">
    <source>
        <dbReference type="PROSITE" id="PS51195"/>
    </source>
</evidence>
<dbReference type="InterPro" id="IPR008984">
    <property type="entry name" value="SMAD_FHA_dom_sf"/>
</dbReference>
<feature type="domain" description="DEAD-box RNA helicase Q" evidence="13">
    <location>
        <begin position="202"/>
        <end position="230"/>
    </location>
</feature>
<dbReference type="InterPro" id="IPR007529">
    <property type="entry name" value="Znf_HIT"/>
</dbReference>
<keyword evidence="15" id="KW-1185">Reference proteome</keyword>
<dbReference type="InterPro" id="IPR014014">
    <property type="entry name" value="RNA_helicase_DEAD_Q_motif"/>
</dbReference>
<feature type="compositionally biased region" description="Basic and acidic residues" evidence="9">
    <location>
        <begin position="751"/>
        <end position="764"/>
    </location>
</feature>
<comment type="caution">
    <text evidence="7">Lacks conserved residue(s) required for the propagation of feature annotation.</text>
</comment>
<dbReference type="SUPFAM" id="SSF52540">
    <property type="entry name" value="P-loop containing nucleoside triphosphate hydrolases"/>
    <property type="match status" value="3"/>
</dbReference>
<sequence>MPRALKVKRPAQGPDHGLNKKTKADQVDCDQSKPQASSQKEESCEDTETRNDTGEHLTESATCESEAQSFSDNAEEEEPVKSFKKSQRWPEPGEPVCVMCGRYGEYICDATDNDVCSLECKASHLLQMGITTGDDVFNVKDKNDDKKTSQPYRPAVNTAANESAYSYREDPFISGLTDEQVERIRLELGIKTEGKDVRRPIIDFEHCGFPSLLSGNLKNAGYEAPTPVQMQMVPVGLTGRDVIASADTGSGKTIAFLLPVVMRALEEAGHGVCSPLALILTPTRELAIQIERQAKELVVKIPNMRTALLVGGMPLPPQLHRLKSSIKVQSPFFSLPHSRHCFVDTMLKMGFQHQVLEVLEHVTEEHQTLLASATIPAGTEELAARLVHDPVRIAIGEKNQPCANIRQILLWVEEPSKKKKLFEILNPPVVVFVDCKLGADLLCEAVAKVTGLTTVAIHSDKTQRERNRILKGLLDGDFEVVVSTGVLGRGLDLVNVRLVVNFDMPNTMDEYVHQARKHTAYYDHLMSVSTSRTPTGRDRLGDLKVPDTSLGKSGISGAESAAEDSRISDKSRQVNRTYVISALSVSGGGQQTPYRSRLTLQRRSRRKSGAEKSLTERSQNSTPAPEKRLTLQRRTRTPSMDKSVRGQRGVSGSAGPQPTPNVLSEPNGRASLFRSASLRETTSKINGSDAVTHGAHVKTPVFSSKHLDGSAHTFKTPTRRTPFEKIAAKREVFERLACKEAPKRVAVKSANLEKPKSKAQRAENAKPIPTPRVSKASSGVLKDHSAVQERKPTTANQHGDVTFTRMSTPAPAEQPLNHPREAKGQQDSFKMENSAVTVAVRVRPFSARLLKESLGGNSKTAMIATVSPAGTNVEESLSTLRYAQQARTIINVAKKAGVTFKVDNRLPNLVNLNEDPQLSEMLLYMIKEGRTTVGKLKPDSSHDIQLTGTLIADRHWLEAEIEEAHLKAKQEMMQGIQMAKEVAQKELSDQKVLYENRIQALERELGCESEITSMVKEARRKSSQCLDSAILALAELAVVTGMPLNVMVVGSQATGKVTPVILHCIQENEQQCKLCGSAKQ</sequence>
<feature type="region of interest" description="Disordered" evidence="9">
    <location>
        <begin position="750"/>
        <end position="828"/>
    </location>
</feature>
<comment type="caution">
    <text evidence="14">The sequence shown here is derived from an EMBL/GenBank/DDBJ whole genome shotgun (WGS) entry which is preliminary data.</text>
</comment>
<dbReference type="SMART" id="SM00129">
    <property type="entry name" value="KISc"/>
    <property type="match status" value="1"/>
</dbReference>
<feature type="domain" description="Helicase C-terminal" evidence="12">
    <location>
        <begin position="404"/>
        <end position="563"/>
    </location>
</feature>
<dbReference type="InterPro" id="IPR014001">
    <property type="entry name" value="Helicase_ATP-bd"/>
</dbReference>
<proteinExistence type="inferred from homology"/>
<feature type="compositionally biased region" description="Polar residues" evidence="9">
    <location>
        <begin position="654"/>
        <end position="664"/>
    </location>
</feature>
<dbReference type="Gene3D" id="2.60.200.20">
    <property type="match status" value="1"/>
</dbReference>
<dbReference type="Pfam" id="PF23313">
    <property type="entry name" value="4HB_KIF14"/>
    <property type="match status" value="1"/>
</dbReference>
<feature type="compositionally biased region" description="Basic and acidic residues" evidence="9">
    <location>
        <begin position="781"/>
        <end position="792"/>
    </location>
</feature>
<reference evidence="14 15" key="1">
    <citation type="submission" date="2021-06" db="EMBL/GenBank/DDBJ databases">
        <authorList>
            <person name="Palmer J.M."/>
        </authorList>
    </citation>
    <scope>NUCLEOTIDE SEQUENCE [LARGE SCALE GENOMIC DNA]</scope>
    <source>
        <strain evidence="14 15">GA_2019</strain>
        <tissue evidence="14">Muscle</tissue>
    </source>
</reference>
<feature type="region of interest" description="Disordered" evidence="9">
    <location>
        <begin position="529"/>
        <end position="571"/>
    </location>
</feature>
<feature type="region of interest" description="Disordered" evidence="9">
    <location>
        <begin position="585"/>
        <end position="668"/>
    </location>
</feature>
<feature type="compositionally biased region" description="Basic and acidic residues" evidence="9">
    <location>
        <begin position="535"/>
        <end position="545"/>
    </location>
</feature>
<comment type="similarity">
    <text evidence="1">Belongs to the DEAD box helicase family. DDX59 subfamily.</text>
</comment>
<evidence type="ECO:0000256" key="7">
    <source>
        <dbReference type="PROSITE-ProRule" id="PRU00283"/>
    </source>
</evidence>
<comment type="similarity">
    <text evidence="7">Belongs to the TRAFAC class myosin-kinesin ATPase superfamily. Kinesin family.</text>
</comment>
<feature type="domain" description="Kinesin motor" evidence="10">
    <location>
        <begin position="848"/>
        <end position="889"/>
    </location>
</feature>
<dbReference type="PROSITE" id="PS51194">
    <property type="entry name" value="HELICASE_CTER"/>
    <property type="match status" value="1"/>
</dbReference>
<dbReference type="Gene3D" id="3.40.50.300">
    <property type="entry name" value="P-loop containing nucleotide triphosphate hydrolases"/>
    <property type="match status" value="2"/>
</dbReference>
<feature type="region of interest" description="Disordered" evidence="9">
    <location>
        <begin position="1"/>
        <end position="91"/>
    </location>
</feature>
<dbReference type="PROSITE" id="PS51195">
    <property type="entry name" value="Q_MOTIF"/>
    <property type="match status" value="1"/>
</dbReference>
<evidence type="ECO:0000256" key="6">
    <source>
        <dbReference type="ARBA" id="ARBA00022840"/>
    </source>
</evidence>
<evidence type="ECO:0000256" key="5">
    <source>
        <dbReference type="ARBA" id="ARBA00022806"/>
    </source>
</evidence>